<dbReference type="InterPro" id="IPR006626">
    <property type="entry name" value="PbH1"/>
</dbReference>
<dbReference type="InterPro" id="IPR011050">
    <property type="entry name" value="Pectin_lyase_fold/virulence"/>
</dbReference>
<sequence length="419" mass="42405">MAYSALSISSQAKSVISSFSGVSPTTTLWVDDNARSGGNGSSASPFNTIQAAVNKAAAGTAVMVKAGTYNENVSLDGKSGTSTKPIWLVSADGEGSAKIAASSSKAAIYAYGEDNLIIKGFTIQGGSEGIKLTQGGNGLSNMTTNIVIEDNRISGSAVDGIKLAQAVNVAVVGNTIANYGREEGIDNVYVRNAIIAYNDISDGSKDGNRSGITVKSGSEDIKILYNDIGNVLDGVIVGGWSSAAGSTWPRNLDYEAKDILVSGNYIHDLAKRAVNVLAGTDSTITGNKFAPNNSYPSVVNVASDNHGTASSDIDILNNIVSKAKWLTVQSGSSSGLTNSGNTTTGSFDTGRAGAVLGVSAAASDEMATTDTALTLFFGTTEAAASGSAAGDTSAASATDPAHTLTLLGIGDDAGYLAFV</sequence>
<dbReference type="STRING" id="1385369.N825_00435"/>
<dbReference type="RefSeq" id="WP_084164073.1">
    <property type="nucleotide sequence ID" value="NZ_AVFL01000001.1"/>
</dbReference>
<protein>
    <recommendedName>
        <fullName evidence="1">Right handed beta helix domain-containing protein</fullName>
    </recommendedName>
</protein>
<name>W9H942_9PROT</name>
<organism evidence="2 3">
    <name type="scientific">Skermanella stibiiresistens SB22</name>
    <dbReference type="NCBI Taxonomy" id="1385369"/>
    <lineage>
        <taxon>Bacteria</taxon>
        <taxon>Pseudomonadati</taxon>
        <taxon>Pseudomonadota</taxon>
        <taxon>Alphaproteobacteria</taxon>
        <taxon>Rhodospirillales</taxon>
        <taxon>Azospirillaceae</taxon>
        <taxon>Skermanella</taxon>
    </lineage>
</organism>
<keyword evidence="3" id="KW-1185">Reference proteome</keyword>
<dbReference type="InterPro" id="IPR012334">
    <property type="entry name" value="Pectin_lyas_fold"/>
</dbReference>
<evidence type="ECO:0000313" key="2">
    <source>
        <dbReference type="EMBL" id="EWY42785.1"/>
    </source>
</evidence>
<dbReference type="SUPFAM" id="SSF51126">
    <property type="entry name" value="Pectin lyase-like"/>
    <property type="match status" value="1"/>
</dbReference>
<dbReference type="SMART" id="SM00710">
    <property type="entry name" value="PbH1"/>
    <property type="match status" value="7"/>
</dbReference>
<reference evidence="2 3" key="1">
    <citation type="submission" date="2013-08" db="EMBL/GenBank/DDBJ databases">
        <title>The genome sequence of Skermanella stibiiresistens.</title>
        <authorList>
            <person name="Zhu W."/>
            <person name="Wang G."/>
        </authorList>
    </citation>
    <scope>NUCLEOTIDE SEQUENCE [LARGE SCALE GENOMIC DNA]</scope>
    <source>
        <strain evidence="2 3">SB22</strain>
    </source>
</reference>
<dbReference type="OrthoDB" id="7297981at2"/>
<comment type="caution">
    <text evidence="2">The sequence shown here is derived from an EMBL/GenBank/DDBJ whole genome shotgun (WGS) entry which is preliminary data.</text>
</comment>
<evidence type="ECO:0000313" key="3">
    <source>
        <dbReference type="Proteomes" id="UP000019486"/>
    </source>
</evidence>
<feature type="domain" description="Right handed beta helix" evidence="1">
    <location>
        <begin position="104"/>
        <end position="242"/>
    </location>
</feature>
<dbReference type="Gene3D" id="2.160.20.10">
    <property type="entry name" value="Single-stranded right-handed beta-helix, Pectin lyase-like"/>
    <property type="match status" value="1"/>
</dbReference>
<dbReference type="Pfam" id="PF13229">
    <property type="entry name" value="Beta_helix"/>
    <property type="match status" value="1"/>
</dbReference>
<gene>
    <name evidence="2" type="ORF">N825_00435</name>
</gene>
<dbReference type="InterPro" id="IPR039448">
    <property type="entry name" value="Beta_helix"/>
</dbReference>
<evidence type="ECO:0000259" key="1">
    <source>
        <dbReference type="Pfam" id="PF13229"/>
    </source>
</evidence>
<dbReference type="Proteomes" id="UP000019486">
    <property type="component" value="Unassembled WGS sequence"/>
</dbReference>
<dbReference type="AlphaFoldDB" id="W9H942"/>
<accession>W9H942</accession>
<proteinExistence type="predicted"/>
<dbReference type="EMBL" id="AVFL01000001">
    <property type="protein sequence ID" value="EWY42785.1"/>
    <property type="molecule type" value="Genomic_DNA"/>
</dbReference>